<reference evidence="1 2" key="1">
    <citation type="submission" date="2015-10" db="EMBL/GenBank/DDBJ databases">
        <title>Draft genome sequence of Streptomyces bungoensis DSM 41781, type strain for the species Streptomyces bungoensis.</title>
        <authorList>
            <person name="Ruckert C."/>
            <person name="Winkler A."/>
            <person name="Kalinowski J."/>
            <person name="Kampfer P."/>
            <person name="Glaeser S."/>
        </authorList>
    </citation>
    <scope>NUCLEOTIDE SEQUENCE [LARGE SCALE GENOMIC DNA]</scope>
    <source>
        <strain evidence="1 2">DSM 41781</strain>
    </source>
</reference>
<sequence>MLEVDVRRHAAASLAGHMGCAGVSGDCESTPLADGTMVKKVEGPSEKGGPATVWQVDTLRPDGRRVVVREINSYAESTPVTRPRPALAMDLLLTIALDGRFFTG</sequence>
<accession>A0A101STH5</accession>
<name>A0A101STH5_9ACTN</name>
<evidence type="ECO:0000313" key="1">
    <source>
        <dbReference type="EMBL" id="KUN79867.1"/>
    </source>
</evidence>
<dbReference type="Proteomes" id="UP000053024">
    <property type="component" value="Unassembled WGS sequence"/>
</dbReference>
<gene>
    <name evidence="1" type="ORF">AQJ66_27360</name>
</gene>
<dbReference type="EMBL" id="LMWX01000050">
    <property type="protein sequence ID" value="KUN79867.1"/>
    <property type="molecule type" value="Genomic_DNA"/>
</dbReference>
<keyword evidence="2" id="KW-1185">Reference proteome</keyword>
<evidence type="ECO:0000313" key="2">
    <source>
        <dbReference type="Proteomes" id="UP000053024"/>
    </source>
</evidence>
<dbReference type="AlphaFoldDB" id="A0A101STH5"/>
<proteinExistence type="predicted"/>
<organism evidence="1 2">
    <name type="scientific">Streptomyces bungoensis</name>
    <dbReference type="NCBI Taxonomy" id="285568"/>
    <lineage>
        <taxon>Bacteria</taxon>
        <taxon>Bacillati</taxon>
        <taxon>Actinomycetota</taxon>
        <taxon>Actinomycetes</taxon>
        <taxon>Kitasatosporales</taxon>
        <taxon>Streptomycetaceae</taxon>
        <taxon>Streptomyces</taxon>
    </lineage>
</organism>
<protein>
    <submittedName>
        <fullName evidence="1">Uncharacterized protein</fullName>
    </submittedName>
</protein>
<dbReference type="RefSeq" id="WP_061927390.1">
    <property type="nucleotide sequence ID" value="NZ_KQ948867.1"/>
</dbReference>
<comment type="caution">
    <text evidence="1">The sequence shown here is derived from an EMBL/GenBank/DDBJ whole genome shotgun (WGS) entry which is preliminary data.</text>
</comment>